<dbReference type="AlphaFoldDB" id="A0A837NE89"/>
<dbReference type="Pfam" id="PF01381">
    <property type="entry name" value="HTH_3"/>
    <property type="match status" value="1"/>
</dbReference>
<keyword evidence="1" id="KW-0812">Transmembrane</keyword>
<feature type="transmembrane region" description="Helical" evidence="1">
    <location>
        <begin position="113"/>
        <end position="134"/>
    </location>
</feature>
<dbReference type="SUPFAM" id="SSF47413">
    <property type="entry name" value="lambda repressor-like DNA-binding domains"/>
    <property type="match status" value="1"/>
</dbReference>
<proteinExistence type="predicted"/>
<gene>
    <name evidence="3" type="ORF">AFK76_04740</name>
</gene>
<evidence type="ECO:0000259" key="2">
    <source>
        <dbReference type="PROSITE" id="PS50943"/>
    </source>
</evidence>
<dbReference type="InterPro" id="IPR010982">
    <property type="entry name" value="Lambda_DNA-bd_dom_sf"/>
</dbReference>
<dbReference type="InterPro" id="IPR001387">
    <property type="entry name" value="Cro/C1-type_HTH"/>
</dbReference>
<evidence type="ECO:0000256" key="1">
    <source>
        <dbReference type="SAM" id="Phobius"/>
    </source>
</evidence>
<dbReference type="OrthoDB" id="21915at2"/>
<keyword evidence="1" id="KW-1133">Transmembrane helix</keyword>
<dbReference type="Proteomes" id="UP000053030">
    <property type="component" value="Unassembled WGS sequence"/>
</dbReference>
<dbReference type="CDD" id="cd00093">
    <property type="entry name" value="HTH_XRE"/>
    <property type="match status" value="1"/>
</dbReference>
<evidence type="ECO:0000313" key="4">
    <source>
        <dbReference type="Proteomes" id="UP000053030"/>
    </source>
</evidence>
<keyword evidence="1" id="KW-0472">Membrane</keyword>
<feature type="transmembrane region" description="Helical" evidence="1">
    <location>
        <begin position="89"/>
        <end position="107"/>
    </location>
</feature>
<name>A0A837NE89_9GAMM</name>
<keyword evidence="4" id="KW-1185">Reference proteome</keyword>
<dbReference type="EMBL" id="LHSG01000003">
    <property type="protein sequence ID" value="KPD24303.1"/>
    <property type="molecule type" value="Genomic_DNA"/>
</dbReference>
<accession>A0A837NE89</accession>
<dbReference type="GO" id="GO:0003677">
    <property type="term" value="F:DNA binding"/>
    <property type="evidence" value="ECO:0007669"/>
    <property type="project" value="InterPro"/>
</dbReference>
<sequence>MIIKTLRKKRGWSQDHLATLSGLSLRTIQRVEAGHAASMETINSLSSVFETDITKLTEEIDVIDKDAEAWKEAPLWVRMGVWGIRKRSAVLRWELACFVIGFLGLVGMYFHPFLLIFLVFWGSAYWYAVSIRWIDSKKLWL</sequence>
<reference evidence="3 4" key="1">
    <citation type="submission" date="2015-08" db="EMBL/GenBank/DDBJ databases">
        <title>Genome sequencing and assembly of the deep-sea bacterium Idiomarina zobellii.</title>
        <authorList>
            <person name="Mithoefer S.D."/>
            <person name="Rheaume B.A."/>
            <person name="MacLea K.S."/>
        </authorList>
    </citation>
    <scope>NUCLEOTIDE SEQUENCE [LARGE SCALE GENOMIC DNA]</scope>
    <source>
        <strain evidence="3 4">KMM 231</strain>
    </source>
</reference>
<organism evidence="3 4">
    <name type="scientific">Idiomarina zobellii</name>
    <dbReference type="NCBI Taxonomy" id="86103"/>
    <lineage>
        <taxon>Bacteria</taxon>
        <taxon>Pseudomonadati</taxon>
        <taxon>Pseudomonadota</taxon>
        <taxon>Gammaproteobacteria</taxon>
        <taxon>Alteromonadales</taxon>
        <taxon>Idiomarinaceae</taxon>
        <taxon>Idiomarina</taxon>
    </lineage>
</organism>
<dbReference type="RefSeq" id="WP_053953147.1">
    <property type="nucleotide sequence ID" value="NZ_FNCB01000003.1"/>
</dbReference>
<dbReference type="Gene3D" id="1.10.260.40">
    <property type="entry name" value="lambda repressor-like DNA-binding domains"/>
    <property type="match status" value="1"/>
</dbReference>
<evidence type="ECO:0000313" key="3">
    <source>
        <dbReference type="EMBL" id="KPD24303.1"/>
    </source>
</evidence>
<protein>
    <recommendedName>
        <fullName evidence="2">HTH cro/C1-type domain-containing protein</fullName>
    </recommendedName>
</protein>
<dbReference type="PROSITE" id="PS50943">
    <property type="entry name" value="HTH_CROC1"/>
    <property type="match status" value="1"/>
</dbReference>
<comment type="caution">
    <text evidence="3">The sequence shown here is derived from an EMBL/GenBank/DDBJ whole genome shotgun (WGS) entry which is preliminary data.</text>
</comment>
<dbReference type="SMART" id="SM00530">
    <property type="entry name" value="HTH_XRE"/>
    <property type="match status" value="1"/>
</dbReference>
<feature type="domain" description="HTH cro/C1-type" evidence="2">
    <location>
        <begin position="3"/>
        <end position="56"/>
    </location>
</feature>